<gene>
    <name evidence="3" type="ORF">ACFOHV_16440</name>
</gene>
<dbReference type="PANTHER" id="PTHR35401:SF2">
    <property type="entry name" value="ABC-TYPE TRANSPORT SYSTEM"/>
    <property type="match status" value="1"/>
</dbReference>
<sequence length="100" mass="11325">MAEAAKGPKVSRARGERLETRITADQKRLIEHAAALQGRTVTDFVLSSVQDAARRAIEEHQLLELSLRDSQAFVQALVESQPINDRLRDTVRRYRERTGV</sequence>
<keyword evidence="1" id="KW-1277">Toxin-antitoxin system</keyword>
<dbReference type="Gene3D" id="1.20.5.780">
    <property type="entry name" value="Single helix bin"/>
    <property type="match status" value="1"/>
</dbReference>
<protein>
    <submittedName>
        <fullName evidence="3">DUF1778 domain-containing protein</fullName>
    </submittedName>
</protein>
<dbReference type="PANTHER" id="PTHR35401">
    <property type="entry name" value="COPG FAMILY HELIX-TURN-HELIX PROTEIN-RELATED-RELATED"/>
    <property type="match status" value="1"/>
</dbReference>
<dbReference type="InterPro" id="IPR014795">
    <property type="entry name" value="TacA_1-like"/>
</dbReference>
<keyword evidence="4" id="KW-1185">Reference proteome</keyword>
<evidence type="ECO:0000313" key="3">
    <source>
        <dbReference type="EMBL" id="MFC3164869.1"/>
    </source>
</evidence>
<evidence type="ECO:0000313" key="4">
    <source>
        <dbReference type="Proteomes" id="UP001595647"/>
    </source>
</evidence>
<proteinExistence type="inferred from homology"/>
<organism evidence="3 4">
    <name type="scientific">Ciceribacter thiooxidans</name>
    <dbReference type="NCBI Taxonomy" id="1969821"/>
    <lineage>
        <taxon>Bacteria</taxon>
        <taxon>Pseudomonadati</taxon>
        <taxon>Pseudomonadota</taxon>
        <taxon>Alphaproteobacteria</taxon>
        <taxon>Hyphomicrobiales</taxon>
        <taxon>Rhizobiaceae</taxon>
        <taxon>Ciceribacter</taxon>
    </lineage>
</organism>
<evidence type="ECO:0000256" key="2">
    <source>
        <dbReference type="ARBA" id="ARBA00049988"/>
    </source>
</evidence>
<reference evidence="4" key="1">
    <citation type="journal article" date="2019" name="Int. J. Syst. Evol. Microbiol.">
        <title>The Global Catalogue of Microorganisms (GCM) 10K type strain sequencing project: providing services to taxonomists for standard genome sequencing and annotation.</title>
        <authorList>
            <consortium name="The Broad Institute Genomics Platform"/>
            <consortium name="The Broad Institute Genome Sequencing Center for Infectious Disease"/>
            <person name="Wu L."/>
            <person name="Ma J."/>
        </authorList>
    </citation>
    <scope>NUCLEOTIDE SEQUENCE [LARGE SCALE GENOMIC DNA]</scope>
    <source>
        <strain evidence="4">KCTC 52231</strain>
    </source>
</reference>
<dbReference type="SUPFAM" id="SSF47598">
    <property type="entry name" value="Ribbon-helix-helix"/>
    <property type="match status" value="1"/>
</dbReference>
<dbReference type="Pfam" id="PF08681">
    <property type="entry name" value="TacA1"/>
    <property type="match status" value="1"/>
</dbReference>
<comment type="caution">
    <text evidence="3">The sequence shown here is derived from an EMBL/GenBank/DDBJ whole genome shotgun (WGS) entry which is preliminary data.</text>
</comment>
<evidence type="ECO:0000256" key="1">
    <source>
        <dbReference type="ARBA" id="ARBA00022649"/>
    </source>
</evidence>
<dbReference type="RefSeq" id="WP_182307957.1">
    <property type="nucleotide sequence ID" value="NZ_CP059897.1"/>
</dbReference>
<dbReference type="Proteomes" id="UP001595647">
    <property type="component" value="Unassembled WGS sequence"/>
</dbReference>
<comment type="similarity">
    <text evidence="2">Belongs to the TacA antitoxin family.</text>
</comment>
<dbReference type="InterPro" id="IPR010985">
    <property type="entry name" value="Ribbon_hlx_hlx"/>
</dbReference>
<dbReference type="EMBL" id="JBHRTG010000019">
    <property type="protein sequence ID" value="MFC3164869.1"/>
    <property type="molecule type" value="Genomic_DNA"/>
</dbReference>
<name>A0ABV7I6I0_9HYPH</name>
<accession>A0ABV7I6I0</accession>